<dbReference type="NCBIfam" id="TIGR01926">
    <property type="entry name" value="peroxid_rel"/>
    <property type="match status" value="1"/>
</dbReference>
<dbReference type="GO" id="GO:0051920">
    <property type="term" value="F:peroxiredoxin activity"/>
    <property type="evidence" value="ECO:0007669"/>
    <property type="project" value="InterPro"/>
</dbReference>
<dbReference type="InterPro" id="IPR004675">
    <property type="entry name" value="AhpD_core"/>
</dbReference>
<dbReference type="PANTHER" id="PTHR34846">
    <property type="entry name" value="4-CARBOXYMUCONOLACTONE DECARBOXYLASE FAMILY PROTEIN (AFU_ORTHOLOGUE AFUA_6G11590)"/>
    <property type="match status" value="1"/>
</dbReference>
<dbReference type="SUPFAM" id="SSF69118">
    <property type="entry name" value="AhpD-like"/>
    <property type="match status" value="1"/>
</dbReference>
<evidence type="ECO:0000313" key="3">
    <source>
        <dbReference type="Proteomes" id="UP000050277"/>
    </source>
</evidence>
<evidence type="ECO:0000313" key="2">
    <source>
        <dbReference type="EMBL" id="KPL88157.1"/>
    </source>
</evidence>
<dbReference type="Proteomes" id="UP000050277">
    <property type="component" value="Unassembled WGS sequence"/>
</dbReference>
<reference evidence="2 3" key="1">
    <citation type="submission" date="2015-07" db="EMBL/GenBank/DDBJ databases">
        <title>Whole genome sequence of Herpetosiphon geysericola DSM 7119.</title>
        <authorList>
            <person name="Hemp J."/>
            <person name="Ward L.M."/>
            <person name="Pace L.A."/>
            <person name="Fischer W.W."/>
        </authorList>
    </citation>
    <scope>NUCLEOTIDE SEQUENCE [LARGE SCALE GENOMIC DNA]</scope>
    <source>
        <strain evidence="2 3">DSM 7119</strain>
    </source>
</reference>
<dbReference type="PANTHER" id="PTHR34846:SF10">
    <property type="entry name" value="CYTOPLASMIC PROTEIN"/>
    <property type="match status" value="1"/>
</dbReference>
<dbReference type="OrthoDB" id="1955123at2"/>
<comment type="caution">
    <text evidence="2">The sequence shown here is derived from an EMBL/GenBank/DDBJ whole genome shotgun (WGS) entry which is preliminary data.</text>
</comment>
<evidence type="ECO:0000259" key="1">
    <source>
        <dbReference type="Pfam" id="PF02627"/>
    </source>
</evidence>
<organism evidence="2 3">
    <name type="scientific">Herpetosiphon geysericola</name>
    <dbReference type="NCBI Taxonomy" id="70996"/>
    <lineage>
        <taxon>Bacteria</taxon>
        <taxon>Bacillati</taxon>
        <taxon>Chloroflexota</taxon>
        <taxon>Chloroflexia</taxon>
        <taxon>Herpetosiphonales</taxon>
        <taxon>Herpetosiphonaceae</taxon>
        <taxon>Herpetosiphon</taxon>
    </lineage>
</organism>
<dbReference type="Pfam" id="PF02627">
    <property type="entry name" value="CMD"/>
    <property type="match status" value="1"/>
</dbReference>
<dbReference type="InterPro" id="IPR010195">
    <property type="entry name" value="Uncharacterised_peroxidase-rel"/>
</dbReference>
<protein>
    <recommendedName>
        <fullName evidence="1">Carboxymuconolactone decarboxylase-like domain-containing protein</fullName>
    </recommendedName>
</protein>
<dbReference type="EMBL" id="LGKP01000017">
    <property type="protein sequence ID" value="KPL88157.1"/>
    <property type="molecule type" value="Genomic_DNA"/>
</dbReference>
<dbReference type="STRING" id="70996.SE18_10620"/>
<feature type="domain" description="Carboxymuconolactone decarboxylase-like" evidence="1">
    <location>
        <begin position="41"/>
        <end position="122"/>
    </location>
</feature>
<dbReference type="InterPro" id="IPR003779">
    <property type="entry name" value="CMD-like"/>
</dbReference>
<dbReference type="NCBIfam" id="TIGR00778">
    <property type="entry name" value="ahpD_dom"/>
    <property type="match status" value="1"/>
</dbReference>
<dbReference type="AlphaFoldDB" id="A0A0P6YST1"/>
<sequence>MPRLKPLAPNEVDPASLKVFEGFYAKRGNVPNMFRTFARRPEMMIAASNLMSAVLSTGTLDLRLKEMVVVRTSQLNECAYCLTSHSTILRNLGLSQENIDALQSPDDSRWTERERVALRYAEQVTLNAKGISDELWASLREHFDEGEIVELTATTSLFSMFNRFNDALDMAITEPGWPEA</sequence>
<keyword evidence="3" id="KW-1185">Reference proteome</keyword>
<accession>A0A0P6YST1</accession>
<dbReference type="Gene3D" id="1.20.1290.10">
    <property type="entry name" value="AhpD-like"/>
    <property type="match status" value="1"/>
</dbReference>
<name>A0A0P6YST1_9CHLR</name>
<dbReference type="RefSeq" id="WP_054534429.1">
    <property type="nucleotide sequence ID" value="NZ_LGKP01000017.1"/>
</dbReference>
<proteinExistence type="predicted"/>
<dbReference type="InterPro" id="IPR029032">
    <property type="entry name" value="AhpD-like"/>
</dbReference>
<gene>
    <name evidence="2" type="ORF">SE18_10620</name>
</gene>